<sequence>MWKIIERLFSSLTPFRSRRRRKKNDNPPFKEELPPVDLSVFDSLRQSPEEKIRKPSTEASIRRSFDRHLERHK</sequence>
<gene>
    <name evidence="2" type="ORF">A3F27_02525</name>
</gene>
<evidence type="ECO:0000256" key="1">
    <source>
        <dbReference type="SAM" id="MobiDB-lite"/>
    </source>
</evidence>
<evidence type="ECO:0000313" key="3">
    <source>
        <dbReference type="Proteomes" id="UP000176689"/>
    </source>
</evidence>
<feature type="region of interest" description="Disordered" evidence="1">
    <location>
        <begin position="18"/>
        <end position="73"/>
    </location>
</feature>
<proteinExistence type="predicted"/>
<dbReference type="AlphaFoldDB" id="A0A1F6EBZ5"/>
<dbReference type="EMBL" id="MFLP01000011">
    <property type="protein sequence ID" value="OGG71166.1"/>
    <property type="molecule type" value="Genomic_DNA"/>
</dbReference>
<reference evidence="2 3" key="1">
    <citation type="journal article" date="2016" name="Nat. Commun.">
        <title>Thousands of microbial genomes shed light on interconnected biogeochemical processes in an aquifer system.</title>
        <authorList>
            <person name="Anantharaman K."/>
            <person name="Brown C.T."/>
            <person name="Hug L.A."/>
            <person name="Sharon I."/>
            <person name="Castelle C.J."/>
            <person name="Probst A.J."/>
            <person name="Thomas B.C."/>
            <person name="Singh A."/>
            <person name="Wilkins M.J."/>
            <person name="Karaoz U."/>
            <person name="Brodie E.L."/>
            <person name="Williams K.H."/>
            <person name="Hubbard S.S."/>
            <person name="Banfield J.F."/>
        </authorList>
    </citation>
    <scope>NUCLEOTIDE SEQUENCE [LARGE SCALE GENOMIC DNA]</scope>
</reference>
<dbReference type="Proteomes" id="UP000176689">
    <property type="component" value="Unassembled WGS sequence"/>
</dbReference>
<evidence type="ECO:0000313" key="2">
    <source>
        <dbReference type="EMBL" id="OGG71166.1"/>
    </source>
</evidence>
<feature type="compositionally biased region" description="Basic and acidic residues" evidence="1">
    <location>
        <begin position="24"/>
        <end position="33"/>
    </location>
</feature>
<name>A0A1F6EBZ5_9BACT</name>
<accession>A0A1F6EBZ5</accession>
<feature type="compositionally biased region" description="Basic and acidic residues" evidence="1">
    <location>
        <begin position="47"/>
        <end position="73"/>
    </location>
</feature>
<comment type="caution">
    <text evidence="2">The sequence shown here is derived from an EMBL/GenBank/DDBJ whole genome shotgun (WGS) entry which is preliminary data.</text>
</comment>
<protein>
    <submittedName>
        <fullName evidence="2">Uncharacterized protein</fullName>
    </submittedName>
</protein>
<organism evidence="2 3">
    <name type="scientific">Candidatus Kaiserbacteria bacterium RIFCSPHIGHO2_12_FULL_53_13</name>
    <dbReference type="NCBI Taxonomy" id="1798502"/>
    <lineage>
        <taxon>Bacteria</taxon>
        <taxon>Candidatus Kaiseribacteriota</taxon>
    </lineage>
</organism>